<feature type="compositionally biased region" description="Low complexity" evidence="1">
    <location>
        <begin position="435"/>
        <end position="510"/>
    </location>
</feature>
<name>E0VMW8_PEDHC</name>
<reference evidence="3" key="3">
    <citation type="submission" date="2020-05" db="UniProtKB">
        <authorList>
            <consortium name="EnsemblMetazoa"/>
        </authorList>
    </citation>
    <scope>IDENTIFICATION</scope>
    <source>
        <strain evidence="3">USDA</strain>
    </source>
</reference>
<dbReference type="STRING" id="121224.E0VMW8"/>
<accession>E0VMW8</accession>
<feature type="compositionally biased region" description="Low complexity" evidence="1">
    <location>
        <begin position="590"/>
        <end position="606"/>
    </location>
</feature>
<evidence type="ECO:0000313" key="2">
    <source>
        <dbReference type="EMBL" id="EEB14724.1"/>
    </source>
</evidence>
<feature type="compositionally biased region" description="Basic and acidic residues" evidence="1">
    <location>
        <begin position="332"/>
        <end position="347"/>
    </location>
</feature>
<dbReference type="EMBL" id="AAZO01003719">
    <property type="status" value="NOT_ANNOTATED_CDS"/>
    <property type="molecule type" value="Genomic_DNA"/>
</dbReference>
<keyword evidence="4" id="KW-1185">Reference proteome</keyword>
<dbReference type="KEGG" id="phu:Phum_PHUM320250"/>
<feature type="compositionally biased region" description="Polar residues" evidence="1">
    <location>
        <begin position="543"/>
        <end position="566"/>
    </location>
</feature>
<dbReference type="EnsemblMetazoa" id="PHUM320250-RA">
    <property type="protein sequence ID" value="PHUM320250-PA"/>
    <property type="gene ID" value="PHUM320250"/>
</dbReference>
<protein>
    <submittedName>
        <fullName evidence="2">Protein p60, putative</fullName>
    </submittedName>
</protein>
<dbReference type="HOGENOM" id="CLU_374820_0_0_1"/>
<feature type="region of interest" description="Disordered" evidence="1">
    <location>
        <begin position="232"/>
        <end position="347"/>
    </location>
</feature>
<feature type="compositionally biased region" description="Polar residues" evidence="1">
    <location>
        <begin position="406"/>
        <end position="425"/>
    </location>
</feature>
<feature type="compositionally biased region" description="Low complexity" evidence="1">
    <location>
        <begin position="613"/>
        <end position="633"/>
    </location>
</feature>
<dbReference type="CTD" id="8236099"/>
<feature type="compositionally biased region" description="Basic and acidic residues" evidence="1">
    <location>
        <begin position="1"/>
        <end position="10"/>
    </location>
</feature>
<dbReference type="RefSeq" id="XP_002427462.1">
    <property type="nucleotide sequence ID" value="XM_002427417.1"/>
</dbReference>
<proteinExistence type="predicted"/>
<feature type="region of interest" description="Disordered" evidence="1">
    <location>
        <begin position="1"/>
        <end position="22"/>
    </location>
</feature>
<feature type="compositionally biased region" description="Low complexity" evidence="1">
    <location>
        <begin position="567"/>
        <end position="582"/>
    </location>
</feature>
<dbReference type="OMA" id="MSSPNEM"/>
<gene>
    <name evidence="3" type="primary">8236099</name>
    <name evidence="2" type="ORF">Phum_PHUM320250</name>
</gene>
<sequence length="741" mass="78204">MRGPNAKDEVVAESGGEVVEDSEDDEWNYFKVESGVSVPVENVTTNNKSISGVAEDLSEEKISMNSPLNPDAAEFIPVSPMSAPGEKYLTETPVKNIPHDLSDIIASSPNWSNMESVTVPEESTFMRDIKSRPSNLFEEAQLSPNNAFSNFNEDSNNQSPNYQIPDYASPPAENDSPKEQSVPEEARGISLANDMISSFIDPSTMSSPNEMMEQHVDVSNVEVNESVVEEKKIPLSQEVPQTQDVEAPESKLLHTESPNLVCYSPTKDVPEPVSPIPSTLKSPEVDRSFSPESEPITEPLVSPVPPTDVHNLTQTQSFAPVATEDLSSQLEKSNESNEKSLPDNEKYLAADKNVESAPVVAGVVAASAAAAATVAATAAAVTDLVNKNEVKDDNKPSQKSVPGRLSTKTTASKPSVTGTKTTTAKKSLAPTPPVKSSATAKTASASPMKTATSRLSTTAKTTSKVSSTLTSSLNKTQVRPKTSTAPPASKSSLSSTATAAKSSSVAGKTAPKAPTSTVPAAKPKPRVSSAPLVKRTAPGLNGETKSTTTIKRTEVTSQTKKPISANTLTTPSRLSSSTRPSTAPTKPGGTARTTLTMVTTTTTSRTLPGKLKTGTSTVTTSTVTTSSRLSSATKKPVLGSDKQAKELANRLTSKSTVSSVKTNGVIPGKTTTTATTLTKTRKSLTSGATPLKTKTNNKTESKAEKIVEKTIETIETMKNESENLLIENNKDINLINSIASE</sequence>
<dbReference type="AlphaFoldDB" id="E0VMW8"/>
<evidence type="ECO:0000313" key="3">
    <source>
        <dbReference type="EnsemblMetazoa" id="PHUM320250-PA"/>
    </source>
</evidence>
<dbReference type="GeneID" id="8236099"/>
<reference evidence="2" key="1">
    <citation type="submission" date="2007-04" db="EMBL/GenBank/DDBJ databases">
        <title>Annotation of Pediculus humanus corporis strain USDA.</title>
        <authorList>
            <person name="Kirkness E."/>
            <person name="Hannick L."/>
            <person name="Hass B."/>
            <person name="Bruggner R."/>
            <person name="Lawson D."/>
            <person name="Bidwell S."/>
            <person name="Joardar V."/>
            <person name="Caler E."/>
            <person name="Walenz B."/>
            <person name="Inman J."/>
            <person name="Schobel S."/>
            <person name="Galinsky K."/>
            <person name="Amedeo P."/>
            <person name="Strausberg R."/>
        </authorList>
    </citation>
    <scope>NUCLEOTIDE SEQUENCE</scope>
    <source>
        <strain evidence="2">USDA</strain>
    </source>
</reference>
<evidence type="ECO:0000313" key="4">
    <source>
        <dbReference type="Proteomes" id="UP000009046"/>
    </source>
</evidence>
<dbReference type="Proteomes" id="UP000009046">
    <property type="component" value="Unassembled WGS sequence"/>
</dbReference>
<reference evidence="2" key="2">
    <citation type="submission" date="2007-04" db="EMBL/GenBank/DDBJ databases">
        <title>The genome of the human body louse.</title>
        <authorList>
            <consortium name="The Human Body Louse Genome Consortium"/>
            <person name="Kirkness E."/>
            <person name="Walenz B."/>
            <person name="Hass B."/>
            <person name="Bruggner R."/>
            <person name="Strausberg R."/>
        </authorList>
    </citation>
    <scope>NUCLEOTIDE SEQUENCE</scope>
    <source>
        <strain evidence="2">USDA</strain>
    </source>
</reference>
<dbReference type="InParanoid" id="E0VMW8"/>
<evidence type="ECO:0000256" key="1">
    <source>
        <dbReference type="SAM" id="MobiDB-lite"/>
    </source>
</evidence>
<dbReference type="EMBL" id="DS235327">
    <property type="protein sequence ID" value="EEB14724.1"/>
    <property type="molecule type" value="Genomic_DNA"/>
</dbReference>
<dbReference type="VEuPathDB" id="VectorBase:PHUM320250"/>
<organism>
    <name type="scientific">Pediculus humanus subsp. corporis</name>
    <name type="common">Body louse</name>
    <dbReference type="NCBI Taxonomy" id="121224"/>
    <lineage>
        <taxon>Eukaryota</taxon>
        <taxon>Metazoa</taxon>
        <taxon>Ecdysozoa</taxon>
        <taxon>Arthropoda</taxon>
        <taxon>Hexapoda</taxon>
        <taxon>Insecta</taxon>
        <taxon>Pterygota</taxon>
        <taxon>Neoptera</taxon>
        <taxon>Paraneoptera</taxon>
        <taxon>Psocodea</taxon>
        <taxon>Troctomorpha</taxon>
        <taxon>Phthiraptera</taxon>
        <taxon>Anoplura</taxon>
        <taxon>Pediculidae</taxon>
        <taxon>Pediculus</taxon>
    </lineage>
</organism>
<feature type="compositionally biased region" description="Polar residues" evidence="1">
    <location>
        <begin position="142"/>
        <end position="162"/>
    </location>
</feature>
<feature type="region of interest" description="Disordered" evidence="1">
    <location>
        <begin position="385"/>
        <end position="640"/>
    </location>
</feature>
<feature type="region of interest" description="Disordered" evidence="1">
    <location>
        <begin position="130"/>
        <end position="188"/>
    </location>
</feature>
<feature type="compositionally biased region" description="Basic and acidic residues" evidence="1">
    <location>
        <begin position="386"/>
        <end position="396"/>
    </location>
</feature>
<dbReference type="OrthoDB" id="416093at2759"/>